<proteinExistence type="predicted"/>
<dbReference type="Pfam" id="PF01613">
    <property type="entry name" value="Flavin_Reduct"/>
    <property type="match status" value="1"/>
</dbReference>
<gene>
    <name evidence="3" type="ORF">E1956_15740</name>
</gene>
<keyword evidence="4" id="KW-1185">Reference proteome</keyword>
<dbReference type="SMART" id="SM00903">
    <property type="entry name" value="Flavin_Reduct"/>
    <property type="match status" value="1"/>
</dbReference>
<dbReference type="OrthoDB" id="9792858at2"/>
<protein>
    <submittedName>
        <fullName evidence="3">Flavin reductase</fullName>
    </submittedName>
</protein>
<accession>A0A4P7CWQ6</accession>
<dbReference type="GO" id="GO:0042602">
    <property type="term" value="F:riboflavin reductase (NADPH) activity"/>
    <property type="evidence" value="ECO:0007669"/>
    <property type="project" value="TreeGrafter"/>
</dbReference>
<dbReference type="GO" id="GO:0010181">
    <property type="term" value="F:FMN binding"/>
    <property type="evidence" value="ECO:0007669"/>
    <property type="project" value="InterPro"/>
</dbReference>
<name>A0A4P7CWQ6_9BURK</name>
<keyword evidence="1" id="KW-0560">Oxidoreductase</keyword>
<dbReference type="InterPro" id="IPR002563">
    <property type="entry name" value="Flavin_Rdtase-like_dom"/>
</dbReference>
<dbReference type="EMBL" id="CP038149">
    <property type="protein sequence ID" value="QBR00636.1"/>
    <property type="molecule type" value="Genomic_DNA"/>
</dbReference>
<reference evidence="3 4" key="1">
    <citation type="submission" date="2019-03" db="EMBL/GenBank/DDBJ databases">
        <title>Paraburkholderia sp. 7MH5, isolated from subtropical forest soil.</title>
        <authorList>
            <person name="Gao Z.-H."/>
            <person name="Qiu L.-H."/>
        </authorList>
    </citation>
    <scope>NUCLEOTIDE SEQUENCE [LARGE SCALE GENOMIC DNA]</scope>
    <source>
        <strain evidence="3 4">7MH5</strain>
    </source>
</reference>
<dbReference type="GO" id="GO:0006208">
    <property type="term" value="P:pyrimidine nucleobase catabolic process"/>
    <property type="evidence" value="ECO:0007669"/>
    <property type="project" value="TreeGrafter"/>
</dbReference>
<evidence type="ECO:0000259" key="2">
    <source>
        <dbReference type="SMART" id="SM00903"/>
    </source>
</evidence>
<evidence type="ECO:0000313" key="3">
    <source>
        <dbReference type="EMBL" id="QBR00636.1"/>
    </source>
</evidence>
<feature type="domain" description="Flavin reductase like" evidence="2">
    <location>
        <begin position="10"/>
        <end position="151"/>
    </location>
</feature>
<dbReference type="SUPFAM" id="SSF50475">
    <property type="entry name" value="FMN-binding split barrel"/>
    <property type="match status" value="1"/>
</dbReference>
<dbReference type="KEGG" id="ppai:E1956_15740"/>
<evidence type="ECO:0000256" key="1">
    <source>
        <dbReference type="ARBA" id="ARBA00023002"/>
    </source>
</evidence>
<sequence>MDARALRATMGMFATGVTVVTYRMEGEPAGMTANAFMSVSLEPPLVLVSVRASSRFNQWVSKGVRYGINFLAEDQRALSAHFGGRPQADLALPFCGHDGTPLLDGSLVQLVARTVDVHPAGDHLLYIGELEYIRYGTQRRPLVFYSGKYQQMHAHTPMLTAGGCVEGW</sequence>
<dbReference type="InterPro" id="IPR050268">
    <property type="entry name" value="NADH-dep_flavin_reductase"/>
</dbReference>
<dbReference type="PANTHER" id="PTHR30466">
    <property type="entry name" value="FLAVIN REDUCTASE"/>
    <property type="match status" value="1"/>
</dbReference>
<evidence type="ECO:0000313" key="4">
    <source>
        <dbReference type="Proteomes" id="UP000295727"/>
    </source>
</evidence>
<organism evidence="3 4">
    <name type="scientific">Paraburkholderia pallida</name>
    <dbReference type="NCBI Taxonomy" id="2547399"/>
    <lineage>
        <taxon>Bacteria</taxon>
        <taxon>Pseudomonadati</taxon>
        <taxon>Pseudomonadota</taxon>
        <taxon>Betaproteobacteria</taxon>
        <taxon>Burkholderiales</taxon>
        <taxon>Burkholderiaceae</taxon>
        <taxon>Paraburkholderia</taxon>
    </lineage>
</organism>
<dbReference type="InterPro" id="IPR012349">
    <property type="entry name" value="Split_barrel_FMN-bd"/>
</dbReference>
<dbReference type="Proteomes" id="UP000295727">
    <property type="component" value="Chromosome 2"/>
</dbReference>
<dbReference type="AlphaFoldDB" id="A0A4P7CWQ6"/>
<dbReference type="PANTHER" id="PTHR30466:SF1">
    <property type="entry name" value="FMN REDUCTASE (NADH) RUTF"/>
    <property type="match status" value="1"/>
</dbReference>
<dbReference type="Gene3D" id="2.30.110.10">
    <property type="entry name" value="Electron Transport, Fmn-binding Protein, Chain A"/>
    <property type="match status" value="1"/>
</dbReference>